<evidence type="ECO:0000256" key="3">
    <source>
        <dbReference type="ARBA" id="ARBA00007067"/>
    </source>
</evidence>
<evidence type="ECO:0000313" key="8">
    <source>
        <dbReference type="Proteomes" id="UP000240987"/>
    </source>
</evidence>
<protein>
    <recommendedName>
        <fullName evidence="4">Sulfurtransferase TusD homolog</fullName>
    </recommendedName>
</protein>
<keyword evidence="6 7" id="KW-0808">Transferase</keyword>
<evidence type="ECO:0000256" key="2">
    <source>
        <dbReference type="ARBA" id="ARBA00004496"/>
    </source>
</evidence>
<organism evidence="7 8">
    <name type="scientific">Photobacterium frigidiphilum</name>
    <dbReference type="NCBI Taxonomy" id="264736"/>
    <lineage>
        <taxon>Bacteria</taxon>
        <taxon>Pseudomonadati</taxon>
        <taxon>Pseudomonadota</taxon>
        <taxon>Gammaproteobacteria</taxon>
        <taxon>Vibrionales</taxon>
        <taxon>Vibrionaceae</taxon>
        <taxon>Photobacterium</taxon>
    </lineage>
</organism>
<evidence type="ECO:0000256" key="5">
    <source>
        <dbReference type="ARBA" id="ARBA00022490"/>
    </source>
</evidence>
<gene>
    <name evidence="7" type="ORF">C9J12_07340</name>
</gene>
<dbReference type="AlphaFoldDB" id="A0A2T3JLM4"/>
<dbReference type="GO" id="GO:0097163">
    <property type="term" value="F:sulfur carrier activity"/>
    <property type="evidence" value="ECO:0007669"/>
    <property type="project" value="TreeGrafter"/>
</dbReference>
<evidence type="ECO:0000256" key="4">
    <source>
        <dbReference type="ARBA" id="ARBA00020425"/>
    </source>
</evidence>
<dbReference type="NCBIfam" id="TIGR03012">
    <property type="entry name" value="sulf_tusD_dsrE"/>
    <property type="match status" value="1"/>
</dbReference>
<dbReference type="GO" id="GO:0002143">
    <property type="term" value="P:tRNA wobble position uridine thiolation"/>
    <property type="evidence" value="ECO:0007669"/>
    <property type="project" value="TreeGrafter"/>
</dbReference>
<evidence type="ECO:0000256" key="6">
    <source>
        <dbReference type="ARBA" id="ARBA00022679"/>
    </source>
</evidence>
<keyword evidence="5" id="KW-0963">Cytoplasm</keyword>
<name>A0A2T3JLM4_9GAMM</name>
<dbReference type="EMBL" id="PYMJ01000005">
    <property type="protein sequence ID" value="PSU49921.1"/>
    <property type="molecule type" value="Genomic_DNA"/>
</dbReference>
<evidence type="ECO:0000313" key="7">
    <source>
        <dbReference type="EMBL" id="PSU49921.1"/>
    </source>
</evidence>
<dbReference type="PANTHER" id="PTHR34874">
    <property type="entry name" value="PROTEIN YCHN"/>
    <property type="match status" value="1"/>
</dbReference>
<dbReference type="Proteomes" id="UP000240987">
    <property type="component" value="Unassembled WGS sequence"/>
</dbReference>
<dbReference type="PANTHER" id="PTHR34874:SF3">
    <property type="entry name" value="SULFURTRANSFERASE TUSD"/>
    <property type="match status" value="1"/>
</dbReference>
<evidence type="ECO:0000256" key="1">
    <source>
        <dbReference type="ARBA" id="ARBA00002850"/>
    </source>
</evidence>
<dbReference type="GO" id="GO:0016783">
    <property type="term" value="F:sulfurtransferase activity"/>
    <property type="evidence" value="ECO:0007669"/>
    <property type="project" value="InterPro"/>
</dbReference>
<comment type="function">
    <text evidence="1">Could be part of a sulfur-relay system.</text>
</comment>
<accession>A0A2T3JLM4</accession>
<sequence length="130" mass="13878">MTLNYVLVVTGPVYGTQAARSAYQFALALLAQGHQLSRIFFYQEGVQNGSALTVPASDEFDLVAAWQQLSITHSIELQTCVAAALRRGVVGKQEAAQNMLSADNLATGFEQAGLGGLAEAMLTADRIIQF</sequence>
<comment type="similarity">
    <text evidence="3">Belongs to the DsrE/TusD family.</text>
</comment>
<reference evidence="7 8" key="1">
    <citation type="submission" date="2018-01" db="EMBL/GenBank/DDBJ databases">
        <title>Whole genome sequencing of Histamine producing bacteria.</title>
        <authorList>
            <person name="Butler K."/>
        </authorList>
    </citation>
    <scope>NUCLEOTIDE SEQUENCE [LARGE SCALE GENOMIC DNA]</scope>
    <source>
        <strain evidence="7 8">JCM 12947</strain>
    </source>
</reference>
<dbReference type="GO" id="GO:1990228">
    <property type="term" value="C:sulfurtransferase complex"/>
    <property type="evidence" value="ECO:0007669"/>
    <property type="project" value="TreeGrafter"/>
</dbReference>
<dbReference type="Gene3D" id="3.40.1260.10">
    <property type="entry name" value="DsrEFH-like"/>
    <property type="match status" value="1"/>
</dbReference>
<dbReference type="InterPro" id="IPR003787">
    <property type="entry name" value="Sulphur_relay_DsrE/F-like"/>
</dbReference>
<dbReference type="Pfam" id="PF02635">
    <property type="entry name" value="DsrE"/>
    <property type="match status" value="1"/>
</dbReference>
<dbReference type="OrthoDB" id="9787483at2"/>
<dbReference type="InterPro" id="IPR017463">
    <property type="entry name" value="Sulphur_relay_TusD/DsrE"/>
</dbReference>
<keyword evidence="8" id="KW-1185">Reference proteome</keyword>
<comment type="subcellular location">
    <subcellularLocation>
        <location evidence="2">Cytoplasm</location>
    </subcellularLocation>
</comment>
<dbReference type="InterPro" id="IPR027396">
    <property type="entry name" value="DsrEFH-like"/>
</dbReference>
<proteinExistence type="inferred from homology"/>
<comment type="caution">
    <text evidence="7">The sequence shown here is derived from an EMBL/GenBank/DDBJ whole genome shotgun (WGS) entry which is preliminary data.</text>
</comment>
<dbReference type="RefSeq" id="WP_107242121.1">
    <property type="nucleotide sequence ID" value="NZ_PYMJ01000005.1"/>
</dbReference>
<dbReference type="SUPFAM" id="SSF75169">
    <property type="entry name" value="DsrEFH-like"/>
    <property type="match status" value="1"/>
</dbReference>
<dbReference type="NCBIfam" id="NF001237">
    <property type="entry name" value="PRK00207.1"/>
    <property type="match status" value="1"/>
</dbReference>
<dbReference type="FunFam" id="3.40.1260.10:FF:000001">
    <property type="entry name" value="Sulfurtransferase TusD"/>
    <property type="match status" value="1"/>
</dbReference>